<organism evidence="2 3">
    <name type="scientific">Amycolatopsis echigonensis</name>
    <dbReference type="NCBI Taxonomy" id="2576905"/>
    <lineage>
        <taxon>Bacteria</taxon>
        <taxon>Bacillati</taxon>
        <taxon>Actinomycetota</taxon>
        <taxon>Actinomycetes</taxon>
        <taxon>Pseudonocardiales</taxon>
        <taxon>Pseudonocardiaceae</taxon>
        <taxon>Amycolatopsis</taxon>
    </lineage>
</organism>
<keyword evidence="1" id="KW-0472">Membrane</keyword>
<protein>
    <submittedName>
        <fullName evidence="2">Uncharacterized protein</fullName>
    </submittedName>
</protein>
<proteinExistence type="predicted"/>
<dbReference type="RefSeq" id="WP_183124024.1">
    <property type="nucleotide sequence ID" value="NZ_JACJHR010000016.1"/>
</dbReference>
<keyword evidence="1" id="KW-1133">Transmembrane helix</keyword>
<name>A0A8E1VY03_9PSEU</name>
<gene>
    <name evidence="2" type="ORF">H5411_14110</name>
</gene>
<reference evidence="2 3" key="1">
    <citation type="submission" date="2020-08" db="EMBL/GenBank/DDBJ databases">
        <title>Amycolatopsis echigonensis JCM 21831.</title>
        <authorList>
            <person name="Tedsree N."/>
            <person name="Kuncharoen N."/>
            <person name="Likhitwitayawuid K."/>
            <person name="Tanasupawat S."/>
        </authorList>
    </citation>
    <scope>NUCLEOTIDE SEQUENCE [LARGE SCALE GENOMIC DNA]</scope>
    <source>
        <strain evidence="2 3">JCM 21831</strain>
    </source>
</reference>
<comment type="caution">
    <text evidence="2">The sequence shown here is derived from an EMBL/GenBank/DDBJ whole genome shotgun (WGS) entry which is preliminary data.</text>
</comment>
<dbReference type="AlphaFoldDB" id="A0A8E1VY03"/>
<feature type="transmembrane region" description="Helical" evidence="1">
    <location>
        <begin position="52"/>
        <end position="74"/>
    </location>
</feature>
<dbReference type="EMBL" id="JACJHR010000016">
    <property type="protein sequence ID" value="MBB2500254.1"/>
    <property type="molecule type" value="Genomic_DNA"/>
</dbReference>
<sequence>MSSDGVTITLDRIYEQVLATKDIAAKLVEKVDAIEKRDSDHETRIRALERKVWMALGGGTALGGAAGALATAILGG</sequence>
<evidence type="ECO:0000256" key="1">
    <source>
        <dbReference type="SAM" id="Phobius"/>
    </source>
</evidence>
<dbReference type="Proteomes" id="UP000550260">
    <property type="component" value="Unassembled WGS sequence"/>
</dbReference>
<evidence type="ECO:0000313" key="2">
    <source>
        <dbReference type="EMBL" id="MBB2500254.1"/>
    </source>
</evidence>
<accession>A0A8E1VY03</accession>
<evidence type="ECO:0000313" key="3">
    <source>
        <dbReference type="Proteomes" id="UP000550260"/>
    </source>
</evidence>
<keyword evidence="1" id="KW-0812">Transmembrane</keyword>